<feature type="active site" description="Proton donor" evidence="3">
    <location>
        <position position="157"/>
    </location>
</feature>
<dbReference type="InterPro" id="IPR036551">
    <property type="entry name" value="Flavin_trans-like"/>
</dbReference>
<keyword evidence="8" id="KW-1185">Reference proteome</keyword>
<dbReference type="Gene3D" id="3.40.50.10300">
    <property type="entry name" value="CoaB-like"/>
    <property type="match status" value="1"/>
</dbReference>
<feature type="binding site" evidence="3">
    <location>
        <position position="276"/>
    </location>
    <ligand>
        <name>CTP</name>
        <dbReference type="ChEBI" id="CHEBI:37563"/>
    </ligand>
</feature>
<dbReference type="Gene3D" id="3.40.50.1950">
    <property type="entry name" value="Flavin prenyltransferase-like"/>
    <property type="match status" value="1"/>
</dbReference>
<dbReference type="GO" id="GO:0015941">
    <property type="term" value="P:pantothenate catabolic process"/>
    <property type="evidence" value="ECO:0007669"/>
    <property type="project" value="InterPro"/>
</dbReference>
<reference evidence="7 8" key="1">
    <citation type="journal article" date="2010" name="J. Bacteriol.">
        <title>Genome sequences of Pelagibaca bermudensis HTCC2601T and Maritimibacter alkaliphilus HTCC2654T, the type strains of two marine Roseobacter genera.</title>
        <authorList>
            <person name="Thrash J.C."/>
            <person name="Cho J.C."/>
            <person name="Ferriera S."/>
            <person name="Johnson J."/>
            <person name="Vergin K.L."/>
            <person name="Giovannoni S.J."/>
        </authorList>
    </citation>
    <scope>NUCLEOTIDE SEQUENCE [LARGE SCALE GENOMIC DNA]</scope>
    <source>
        <strain evidence="8">DSM 26914 / JCM 13377 / KCTC 12554 / HTCC2601</strain>
    </source>
</reference>
<feature type="domain" description="DNA/pantothenate metabolism flavoprotein C-terminal" evidence="6">
    <location>
        <begin position="184"/>
        <end position="394"/>
    </location>
</feature>
<keyword evidence="2 3" id="KW-0456">Lyase</keyword>
<comment type="caution">
    <text evidence="3">Lacks conserved residue(s) required for the propagation of feature annotation.</text>
</comment>
<evidence type="ECO:0000256" key="2">
    <source>
        <dbReference type="ARBA" id="ARBA00023239"/>
    </source>
</evidence>
<evidence type="ECO:0000313" key="8">
    <source>
        <dbReference type="Proteomes" id="UP000006230"/>
    </source>
</evidence>
<comment type="catalytic activity">
    <reaction evidence="3 4">
        <text>N-[(R)-4-phosphopantothenoyl]-L-cysteine + H(+) = (R)-4'-phosphopantetheine + CO2</text>
        <dbReference type="Rhea" id="RHEA:16793"/>
        <dbReference type="ChEBI" id="CHEBI:15378"/>
        <dbReference type="ChEBI" id="CHEBI:16526"/>
        <dbReference type="ChEBI" id="CHEBI:59458"/>
        <dbReference type="ChEBI" id="CHEBI:61723"/>
        <dbReference type="EC" id="4.1.1.36"/>
    </reaction>
</comment>
<keyword evidence="3" id="KW-0511">Multifunctional enzyme</keyword>
<dbReference type="AlphaFoldDB" id="Q0FQ80"/>
<feature type="binding site" evidence="3">
    <location>
        <position position="341"/>
    </location>
    <ligand>
        <name>CTP</name>
        <dbReference type="ChEBI" id="CHEBI:37563"/>
    </ligand>
</feature>
<dbReference type="InterPro" id="IPR035929">
    <property type="entry name" value="CoaB-like_sf"/>
</dbReference>
<keyword evidence="3 4" id="KW-0285">Flavoprotein</keyword>
<comment type="similarity">
    <text evidence="3 4">In the N-terminal section; belongs to the HFCD (homo-oligomeric flavin containing Cys decarboxylase) superfamily.</text>
</comment>
<dbReference type="RefSeq" id="WP_007792947.1">
    <property type="nucleotide sequence ID" value="NZ_DS022276.1"/>
</dbReference>
<dbReference type="SUPFAM" id="SSF102645">
    <property type="entry name" value="CoaB-like"/>
    <property type="match status" value="1"/>
</dbReference>
<dbReference type="PANTHER" id="PTHR14359:SF6">
    <property type="entry name" value="PHOSPHOPANTOTHENOYLCYSTEINE DECARBOXYLASE"/>
    <property type="match status" value="1"/>
</dbReference>
<feature type="binding site" evidence="3">
    <location>
        <position position="323"/>
    </location>
    <ligand>
        <name>CTP</name>
        <dbReference type="ChEBI" id="CHEBI:37563"/>
    </ligand>
</feature>
<dbReference type="InterPro" id="IPR007085">
    <property type="entry name" value="DNA/pantothenate-metab_flavo_C"/>
</dbReference>
<keyword evidence="3 4" id="KW-0436">Ligase</keyword>
<keyword evidence="3" id="KW-0479">Metal-binding</keyword>
<dbReference type="Pfam" id="PF02441">
    <property type="entry name" value="Flavoprotein"/>
    <property type="match status" value="1"/>
</dbReference>
<comment type="cofactor">
    <cofactor evidence="3">
        <name>Mg(2+)</name>
        <dbReference type="ChEBI" id="CHEBI:18420"/>
    </cofactor>
</comment>
<dbReference type="EC" id="6.3.2.5" evidence="3"/>
<evidence type="ECO:0000256" key="4">
    <source>
        <dbReference type="RuleBase" id="RU364078"/>
    </source>
</evidence>
<dbReference type="GO" id="GO:0046872">
    <property type="term" value="F:metal ion binding"/>
    <property type="evidence" value="ECO:0007669"/>
    <property type="project" value="UniProtKB-KW"/>
</dbReference>
<evidence type="ECO:0000259" key="6">
    <source>
        <dbReference type="Pfam" id="PF04127"/>
    </source>
</evidence>
<dbReference type="EMBL" id="AATQ01000015">
    <property type="protein sequence ID" value="EAU46367.1"/>
    <property type="molecule type" value="Genomic_DNA"/>
</dbReference>
<dbReference type="GO" id="GO:0004633">
    <property type="term" value="F:phosphopantothenoylcysteine decarboxylase activity"/>
    <property type="evidence" value="ECO:0007669"/>
    <property type="project" value="UniProtKB-UniRule"/>
</dbReference>
<keyword evidence="1 3" id="KW-0210">Decarboxylase</keyword>
<dbReference type="HAMAP" id="MF_02225">
    <property type="entry name" value="CoaBC"/>
    <property type="match status" value="1"/>
</dbReference>
<dbReference type="STRING" id="314265.R2601_09937"/>
<comment type="similarity">
    <text evidence="3 4">In the C-terminal section; belongs to the PPC synthetase family.</text>
</comment>
<comment type="cofactor">
    <cofactor evidence="3">
        <name>FMN</name>
        <dbReference type="ChEBI" id="CHEBI:58210"/>
    </cofactor>
    <text evidence="3">Binds 1 FMN per subunit.</text>
</comment>
<dbReference type="InterPro" id="IPR003382">
    <property type="entry name" value="Flavoprotein"/>
</dbReference>
<dbReference type="Proteomes" id="UP000006230">
    <property type="component" value="Unassembled WGS sequence"/>
</dbReference>
<dbReference type="SUPFAM" id="SSF52507">
    <property type="entry name" value="Homo-oligomeric flavin-containing Cys decarboxylases, HFCD"/>
    <property type="match status" value="1"/>
</dbReference>
<accession>Q0FQ80</accession>
<feature type="binding site" evidence="3">
    <location>
        <begin position="303"/>
        <end position="306"/>
    </location>
    <ligand>
        <name>CTP</name>
        <dbReference type="ChEBI" id="CHEBI:37563"/>
    </ligand>
</feature>
<comment type="pathway">
    <text evidence="3 4">Cofactor biosynthesis; coenzyme A biosynthesis; CoA from (R)-pantothenate: step 2/5.</text>
</comment>
<evidence type="ECO:0000256" key="1">
    <source>
        <dbReference type="ARBA" id="ARBA00022793"/>
    </source>
</evidence>
<evidence type="ECO:0000313" key="7">
    <source>
        <dbReference type="EMBL" id="EAU46367.1"/>
    </source>
</evidence>
<comment type="caution">
    <text evidence="7">The sequence shown here is derived from an EMBL/GenBank/DDBJ whole genome shotgun (WGS) entry which is preliminary data.</text>
</comment>
<comment type="function">
    <text evidence="3">Catalyzes two sequential steps in the biosynthesis of coenzyme A. In the first step cysteine is conjugated to 4'-phosphopantothenate to form 4-phosphopantothenoylcysteine. In the second step the latter compound is decarboxylated to form 4'-phosphopantotheine.</text>
</comment>
<dbReference type="PANTHER" id="PTHR14359">
    <property type="entry name" value="HOMO-OLIGOMERIC FLAVIN CONTAINING CYS DECARBOXYLASE FAMILY"/>
    <property type="match status" value="1"/>
</dbReference>
<feature type="binding site" evidence="3">
    <location>
        <position position="337"/>
    </location>
    <ligand>
        <name>CTP</name>
        <dbReference type="ChEBI" id="CHEBI:37563"/>
    </ligand>
</feature>
<dbReference type="EC" id="4.1.1.36" evidence="3"/>
<proteinExistence type="inferred from homology"/>
<gene>
    <name evidence="3" type="primary">coaBC</name>
    <name evidence="7" type="ORF">R2601_09937</name>
</gene>
<organism evidence="7 8">
    <name type="scientific">Salipiger bermudensis (strain DSM 26914 / JCM 13377 / KCTC 12554 / HTCC2601)</name>
    <name type="common">Pelagibaca bermudensis</name>
    <dbReference type="NCBI Taxonomy" id="314265"/>
    <lineage>
        <taxon>Bacteria</taxon>
        <taxon>Pseudomonadati</taxon>
        <taxon>Pseudomonadota</taxon>
        <taxon>Alphaproteobacteria</taxon>
        <taxon>Rhodobacterales</taxon>
        <taxon>Roseobacteraceae</taxon>
        <taxon>Salipiger</taxon>
    </lineage>
</organism>
<dbReference type="OrthoDB" id="9802554at2"/>
<dbReference type="UniPathway" id="UPA00241">
    <property type="reaction ID" value="UER00353"/>
</dbReference>
<dbReference type="Pfam" id="PF04127">
    <property type="entry name" value="DFP"/>
    <property type="match status" value="1"/>
</dbReference>
<comment type="function">
    <text evidence="4">Catalyzes two steps in the biosynthesis of coenzyme A. In the first step cysteine is conjugated to 4'-phosphopantothenate to form 4-phosphopantothenoylcysteine, in the latter compound is decarboxylated to form 4'-phosphopantotheine.</text>
</comment>
<keyword evidence="3 4" id="KW-0288">FMN</keyword>
<protein>
    <recommendedName>
        <fullName evidence="3">Coenzyme A biosynthesis bifunctional protein CoaBC</fullName>
    </recommendedName>
    <alternativeName>
        <fullName evidence="3">DNA/pantothenate metabolism flavoprotein</fullName>
    </alternativeName>
    <alternativeName>
        <fullName evidence="3">Phosphopantothenoylcysteine synthetase/decarboxylase</fullName>
        <shortName evidence="3">PPCS-PPCDC</shortName>
    </alternativeName>
    <domain>
        <recommendedName>
            <fullName evidence="3">Phosphopantothenoylcysteine decarboxylase</fullName>
            <shortName evidence="3">PPC decarboxylase</shortName>
            <shortName evidence="3">PPC-DC</shortName>
            <ecNumber evidence="3">4.1.1.36</ecNumber>
        </recommendedName>
        <alternativeName>
            <fullName evidence="3">CoaC</fullName>
        </alternativeName>
    </domain>
    <domain>
        <recommendedName>
            <fullName evidence="3">Phosphopantothenate--cysteine ligase</fullName>
            <ecNumber evidence="3">6.3.2.5</ecNumber>
        </recommendedName>
        <alternativeName>
            <fullName evidence="3">CoaB</fullName>
        </alternativeName>
        <alternativeName>
            <fullName evidence="3">Phosphopantothenoylcysteine synthetase</fullName>
            <shortName evidence="3">PPC synthetase</shortName>
            <shortName evidence="3">PPC-S</shortName>
        </alternativeName>
    </domain>
</protein>
<keyword evidence="3" id="KW-0460">Magnesium</keyword>
<feature type="region of interest" description="Phosphopantothenate--cysteine ligase" evidence="3">
    <location>
        <begin position="189"/>
        <end position="398"/>
    </location>
</feature>
<sequence>MLSGKRILLIISGGIAAYKALELIRRLRERGSAVTPVLTPSAREFVTPLSVSALAGEKVYTDLFDLTDEAEMGHIQLSRVADLVLVAPATADLMAKMAHGFAGDLASTLLLATDTPVMIAPAMNVRMWEHPATQRNLATLRGDGVTVVGPDAGDMACGEYGPGRLVEVPQIVAAVERALADGPLKGRRVLVTSGPTHEPIDPVRYIANRSSGAQGTAIAEALRDLGAEVVFVTGPAEKARPTGVEVIEVESALEMRAAVLGALPVAAAVFAAAVADWRVAQASSSKIKKQAGRLPVLEFSENPDILAEVSGLGEERPGLVVGFAAETDDVVAHATAKRQRKGCDWIVANDVSPATGIMGGSENAVVLISDAGAEAWPRMGKRAVAERLAARIAEALGA</sequence>
<dbReference type="GO" id="GO:0004632">
    <property type="term" value="F:phosphopantothenate--cysteine ligase activity"/>
    <property type="evidence" value="ECO:0007669"/>
    <property type="project" value="UniProtKB-UniRule"/>
</dbReference>
<dbReference type="GO" id="GO:0010181">
    <property type="term" value="F:FMN binding"/>
    <property type="evidence" value="ECO:0007669"/>
    <property type="project" value="UniProtKB-UniRule"/>
</dbReference>
<comment type="catalytic activity">
    <reaction evidence="3 4">
        <text>(R)-4'-phosphopantothenate + L-cysteine + CTP = N-[(R)-4-phosphopantothenoyl]-L-cysteine + CMP + diphosphate + H(+)</text>
        <dbReference type="Rhea" id="RHEA:19397"/>
        <dbReference type="ChEBI" id="CHEBI:10986"/>
        <dbReference type="ChEBI" id="CHEBI:15378"/>
        <dbReference type="ChEBI" id="CHEBI:33019"/>
        <dbReference type="ChEBI" id="CHEBI:35235"/>
        <dbReference type="ChEBI" id="CHEBI:37563"/>
        <dbReference type="ChEBI" id="CHEBI:59458"/>
        <dbReference type="ChEBI" id="CHEBI:60377"/>
        <dbReference type="EC" id="6.3.2.5"/>
    </reaction>
</comment>
<dbReference type="GO" id="GO:0071513">
    <property type="term" value="C:phosphopantothenoylcysteine decarboxylase complex"/>
    <property type="evidence" value="ECO:0007669"/>
    <property type="project" value="TreeGrafter"/>
</dbReference>
<name>Q0FQ80_SALBH</name>
<dbReference type="InterPro" id="IPR005252">
    <property type="entry name" value="CoaBC"/>
</dbReference>
<comment type="pathway">
    <text evidence="3 4">Cofactor biosynthesis; coenzyme A biosynthesis; CoA from (R)-pantothenate: step 3/5.</text>
</comment>
<evidence type="ECO:0000259" key="5">
    <source>
        <dbReference type="Pfam" id="PF02441"/>
    </source>
</evidence>
<feature type="domain" description="Flavoprotein" evidence="5">
    <location>
        <begin position="5"/>
        <end position="177"/>
    </location>
</feature>
<feature type="binding site" evidence="3">
    <location>
        <position position="286"/>
    </location>
    <ligand>
        <name>CTP</name>
        <dbReference type="ChEBI" id="CHEBI:37563"/>
    </ligand>
</feature>
<dbReference type="HOGENOM" id="CLU_033319_0_1_5"/>
<dbReference type="NCBIfam" id="TIGR00521">
    <property type="entry name" value="coaBC_dfp"/>
    <property type="match status" value="1"/>
</dbReference>
<evidence type="ECO:0000256" key="3">
    <source>
        <dbReference type="HAMAP-Rule" id="MF_02225"/>
    </source>
</evidence>
<dbReference type="GO" id="GO:0015937">
    <property type="term" value="P:coenzyme A biosynthetic process"/>
    <property type="evidence" value="ECO:0007669"/>
    <property type="project" value="UniProtKB-UniRule"/>
</dbReference>
<feature type="region of interest" description="Phosphopantothenoylcysteine decarboxylase" evidence="3">
    <location>
        <begin position="1"/>
        <end position="188"/>
    </location>
</feature>
<dbReference type="eggNOG" id="COG0452">
    <property type="taxonomic scope" value="Bacteria"/>
</dbReference>